<evidence type="ECO:0000313" key="15">
    <source>
        <dbReference type="Proteomes" id="UP000076552"/>
    </source>
</evidence>
<name>A0A166YXM4_9PEZI</name>
<evidence type="ECO:0000313" key="14">
    <source>
        <dbReference type="EMBL" id="KZL78170.1"/>
    </source>
</evidence>
<proteinExistence type="inferred from homology"/>
<dbReference type="InterPro" id="IPR004181">
    <property type="entry name" value="Znf_MIZ"/>
</dbReference>
<dbReference type="PANTHER" id="PTHR21330">
    <property type="entry name" value="E3 SUMO-PROTEIN LIGASE NSE2"/>
    <property type="match status" value="1"/>
</dbReference>
<dbReference type="GO" id="GO:0000724">
    <property type="term" value="P:double-strand break repair via homologous recombination"/>
    <property type="evidence" value="ECO:0007669"/>
    <property type="project" value="InterPro"/>
</dbReference>
<dbReference type="UniPathway" id="UPA00886"/>
<keyword evidence="9" id="KW-0539">Nucleus</keyword>
<feature type="region of interest" description="Disordered" evidence="12">
    <location>
        <begin position="386"/>
        <end position="431"/>
    </location>
</feature>
<dbReference type="SUPFAM" id="SSF57850">
    <property type="entry name" value="RING/U-box"/>
    <property type="match status" value="1"/>
</dbReference>
<dbReference type="GO" id="GO:0008270">
    <property type="term" value="F:zinc ion binding"/>
    <property type="evidence" value="ECO:0007669"/>
    <property type="project" value="UniProtKB-KW"/>
</dbReference>
<dbReference type="STRING" id="708197.A0A166YXM4"/>
<dbReference type="GO" id="GO:0061665">
    <property type="term" value="F:SUMO ligase activity"/>
    <property type="evidence" value="ECO:0007669"/>
    <property type="project" value="TreeGrafter"/>
</dbReference>
<comment type="similarity">
    <text evidence="3">Belongs to the NSE2 family.</text>
</comment>
<feature type="region of interest" description="Disordered" evidence="12">
    <location>
        <begin position="281"/>
        <end position="302"/>
    </location>
</feature>
<evidence type="ECO:0000259" key="13">
    <source>
        <dbReference type="PROSITE" id="PS51044"/>
    </source>
</evidence>
<dbReference type="Proteomes" id="UP000076552">
    <property type="component" value="Unassembled WGS sequence"/>
</dbReference>
<feature type="compositionally biased region" description="Basic and acidic residues" evidence="12">
    <location>
        <begin position="18"/>
        <end position="33"/>
    </location>
</feature>
<feature type="compositionally biased region" description="Basic and acidic residues" evidence="12">
    <location>
        <begin position="408"/>
        <end position="418"/>
    </location>
</feature>
<reference evidence="14 15" key="1">
    <citation type="submission" date="2015-06" db="EMBL/GenBank/DDBJ databases">
        <title>Survival trade-offs in plant roots during colonization by closely related pathogenic and mutualistic fungi.</title>
        <authorList>
            <person name="Hacquard S."/>
            <person name="Kracher B."/>
            <person name="Hiruma K."/>
            <person name="Weinman A."/>
            <person name="Muench P."/>
            <person name="Garrido Oter R."/>
            <person name="Ver Loren van Themaat E."/>
            <person name="Dallerey J.-F."/>
            <person name="Damm U."/>
            <person name="Henrissat B."/>
            <person name="Lespinet O."/>
            <person name="Thon M."/>
            <person name="Kemen E."/>
            <person name="McHardy A.C."/>
            <person name="Schulze-Lefert P."/>
            <person name="O'Connell R.J."/>
        </authorList>
    </citation>
    <scope>NUCLEOTIDE SEQUENCE [LARGE SCALE GENOMIC DNA]</scope>
    <source>
        <strain evidence="14 15">0861</strain>
    </source>
</reference>
<evidence type="ECO:0000256" key="10">
    <source>
        <dbReference type="PROSITE-ProRule" id="PRU00452"/>
    </source>
</evidence>
<comment type="pathway">
    <text evidence="2">Protein modification; protein sumoylation.</text>
</comment>
<feature type="region of interest" description="Disordered" evidence="12">
    <location>
        <begin position="177"/>
        <end position="216"/>
    </location>
</feature>
<dbReference type="AlphaFoldDB" id="A0A166YXM4"/>
<sequence length="431" mass="49277">MEYEHTHKVALHLAMPILERRRPGQRRPERRVVDDDDDAPGSDLPEYEPLACPLTAEAKRAIADLSNSRDVHRYQNHVKTSIRHLGFSVAGINDSIRTRQESLQRLAEKRAESNDLNSQEKSQRELDIEKQLATLDEEVPRLTAEAEAALRDLIDRQIELDDEKAALADTVSYFQTLPEQAPRQRRRTRAEANADDSNADEEGDIVDDPPPPPDHSVIDVLRQHRADKSRDYQRQTAYQRYALNNDYAAFKKLWHDAAHGDTEMPLPNAKRWFDEAGNPVIPAVRRGPGNTTSEPGPQAADDSDEDIVIAGEVRDYRCPLSMQLFENPVSNNACSHTYEKQWIVDMLQKSPMKRARCPVAGCSIELGLDDLYDDPVILRKMKRALEEQRRREEEEADESSSDDENEEEPRQVKREAPAKSHKRKVEEIDDE</sequence>
<comment type="caution">
    <text evidence="14">The sequence shown here is derived from an EMBL/GenBank/DDBJ whole genome shotgun (WGS) entry which is preliminary data.</text>
</comment>
<feature type="coiled-coil region" evidence="11">
    <location>
        <begin position="99"/>
        <end position="152"/>
    </location>
</feature>
<keyword evidence="8" id="KW-0862">Zinc</keyword>
<dbReference type="Gene3D" id="3.30.40.10">
    <property type="entry name" value="Zinc/RING finger domain, C3HC4 (zinc finger)"/>
    <property type="match status" value="1"/>
</dbReference>
<evidence type="ECO:0000256" key="9">
    <source>
        <dbReference type="ARBA" id="ARBA00023242"/>
    </source>
</evidence>
<protein>
    <submittedName>
        <fullName evidence="14">Chromosomal organization and DNA repair protein</fullName>
    </submittedName>
</protein>
<dbReference type="PROSITE" id="PS51044">
    <property type="entry name" value="ZF_SP_RING"/>
    <property type="match status" value="1"/>
</dbReference>
<evidence type="ECO:0000256" key="1">
    <source>
        <dbReference type="ARBA" id="ARBA00004123"/>
    </source>
</evidence>
<keyword evidence="4" id="KW-0808">Transferase</keyword>
<evidence type="ECO:0000256" key="6">
    <source>
        <dbReference type="ARBA" id="ARBA00022771"/>
    </source>
</evidence>
<comment type="subcellular location">
    <subcellularLocation>
        <location evidence="1">Nucleus</location>
    </subcellularLocation>
</comment>
<evidence type="ECO:0000256" key="11">
    <source>
        <dbReference type="SAM" id="Coils"/>
    </source>
</evidence>
<evidence type="ECO:0000256" key="5">
    <source>
        <dbReference type="ARBA" id="ARBA00022723"/>
    </source>
</evidence>
<dbReference type="EMBL" id="LFIV01000003">
    <property type="protein sequence ID" value="KZL78170.1"/>
    <property type="molecule type" value="Genomic_DNA"/>
</dbReference>
<dbReference type="InterPro" id="IPR026846">
    <property type="entry name" value="Nse2(Mms21)"/>
</dbReference>
<evidence type="ECO:0000256" key="4">
    <source>
        <dbReference type="ARBA" id="ARBA00022679"/>
    </source>
</evidence>
<evidence type="ECO:0000256" key="12">
    <source>
        <dbReference type="SAM" id="MobiDB-lite"/>
    </source>
</evidence>
<feature type="region of interest" description="Disordered" evidence="12">
    <location>
        <begin position="16"/>
        <end position="46"/>
    </location>
</feature>
<dbReference type="GO" id="GO:0005634">
    <property type="term" value="C:nucleus"/>
    <property type="evidence" value="ECO:0007669"/>
    <property type="project" value="UniProtKB-SubCell"/>
</dbReference>
<feature type="compositionally biased region" description="Acidic residues" evidence="12">
    <location>
        <begin position="394"/>
        <end position="407"/>
    </location>
</feature>
<keyword evidence="5" id="KW-0479">Metal-binding</keyword>
<keyword evidence="11" id="KW-0175">Coiled coil</keyword>
<dbReference type="GO" id="GO:0016925">
    <property type="term" value="P:protein sumoylation"/>
    <property type="evidence" value="ECO:0007669"/>
    <property type="project" value="UniProtKB-UniPathway"/>
</dbReference>
<dbReference type="CDD" id="cd16651">
    <property type="entry name" value="SPL-RING_NSE2"/>
    <property type="match status" value="1"/>
</dbReference>
<evidence type="ECO:0000256" key="7">
    <source>
        <dbReference type="ARBA" id="ARBA00022786"/>
    </source>
</evidence>
<dbReference type="InterPro" id="IPR013083">
    <property type="entry name" value="Znf_RING/FYVE/PHD"/>
</dbReference>
<dbReference type="PANTHER" id="PTHR21330:SF1">
    <property type="entry name" value="E3 SUMO-PROTEIN LIGASE NSE2"/>
    <property type="match status" value="1"/>
</dbReference>
<feature type="domain" description="SP-RING-type" evidence="13">
    <location>
        <begin position="303"/>
        <end position="390"/>
    </location>
</feature>
<keyword evidence="15" id="KW-1185">Reference proteome</keyword>
<organism evidence="14 15">
    <name type="scientific">Colletotrichum tofieldiae</name>
    <dbReference type="NCBI Taxonomy" id="708197"/>
    <lineage>
        <taxon>Eukaryota</taxon>
        <taxon>Fungi</taxon>
        <taxon>Dikarya</taxon>
        <taxon>Ascomycota</taxon>
        <taxon>Pezizomycotina</taxon>
        <taxon>Sordariomycetes</taxon>
        <taxon>Hypocreomycetidae</taxon>
        <taxon>Glomerellales</taxon>
        <taxon>Glomerellaceae</taxon>
        <taxon>Colletotrichum</taxon>
        <taxon>Colletotrichum spaethianum species complex</taxon>
    </lineage>
</organism>
<accession>A0A166YXM4</accession>
<evidence type="ECO:0000256" key="3">
    <source>
        <dbReference type="ARBA" id="ARBA00008212"/>
    </source>
</evidence>
<keyword evidence="7" id="KW-0833">Ubl conjugation pathway</keyword>
<dbReference type="Pfam" id="PF11789">
    <property type="entry name" value="zf-Nse"/>
    <property type="match status" value="1"/>
</dbReference>
<evidence type="ECO:0000256" key="8">
    <source>
        <dbReference type="ARBA" id="ARBA00022833"/>
    </source>
</evidence>
<evidence type="ECO:0000256" key="2">
    <source>
        <dbReference type="ARBA" id="ARBA00004718"/>
    </source>
</evidence>
<dbReference type="GO" id="GO:0030915">
    <property type="term" value="C:Smc5-Smc6 complex"/>
    <property type="evidence" value="ECO:0007669"/>
    <property type="project" value="InterPro"/>
</dbReference>
<feature type="compositionally biased region" description="Acidic residues" evidence="12">
    <location>
        <begin position="193"/>
        <end position="207"/>
    </location>
</feature>
<keyword evidence="6 10" id="KW-0863">Zinc-finger</keyword>
<gene>
    <name evidence="14" type="ORF">CT0861_02143</name>
</gene>